<dbReference type="Proteomes" id="UP000661077">
    <property type="component" value="Unassembled WGS sequence"/>
</dbReference>
<feature type="region of interest" description="Disordered" evidence="1">
    <location>
        <begin position="188"/>
        <end position="210"/>
    </location>
</feature>
<protein>
    <recommendedName>
        <fullName evidence="4">Peptidase M10 metallopeptidase domain-containing protein</fullName>
    </recommendedName>
</protein>
<sequence>MWRKLRILLLLLILLIVALNTYFDRVYSTDWNIPLRVTVYPINGDGSDNVAEFISQLKPDRFQNLEAFFDEEASHWGIALEQPVQFKSAPLLEKNPPALDRDANMLSILWWSLRMRYWAWQSPELPGAAPDIKLFVVYHDPALTPTVAHSIGMQKGLYAVVNIFADPSMTGSNDVITAHELLHTLGATDKYDPDNSQPLNPTGYAEPDKQPLLPQDYAELMGGRIPVTSAESTVPESLNQVVVGPITAAEIGWHKE</sequence>
<keyword evidence="3" id="KW-1185">Reference proteome</keyword>
<evidence type="ECO:0000256" key="1">
    <source>
        <dbReference type="SAM" id="MobiDB-lite"/>
    </source>
</evidence>
<organism evidence="2 3">
    <name type="scientific">Steroidobacter gossypii</name>
    <dbReference type="NCBI Taxonomy" id="2805490"/>
    <lineage>
        <taxon>Bacteria</taxon>
        <taxon>Pseudomonadati</taxon>
        <taxon>Pseudomonadota</taxon>
        <taxon>Gammaproteobacteria</taxon>
        <taxon>Steroidobacterales</taxon>
        <taxon>Steroidobacteraceae</taxon>
        <taxon>Steroidobacter</taxon>
    </lineage>
</organism>
<dbReference type="EMBL" id="JAEVLS010000005">
    <property type="protein sequence ID" value="MBM0107516.1"/>
    <property type="molecule type" value="Genomic_DNA"/>
</dbReference>
<evidence type="ECO:0000313" key="2">
    <source>
        <dbReference type="EMBL" id="MBM0107516.1"/>
    </source>
</evidence>
<dbReference type="RefSeq" id="WP_203169622.1">
    <property type="nucleotide sequence ID" value="NZ_JAEVLS010000005.1"/>
</dbReference>
<gene>
    <name evidence="2" type="ORF">JM946_22475</name>
</gene>
<accession>A0ABS1X2Q9</accession>
<proteinExistence type="predicted"/>
<evidence type="ECO:0000313" key="3">
    <source>
        <dbReference type="Proteomes" id="UP000661077"/>
    </source>
</evidence>
<reference evidence="2 3" key="1">
    <citation type="journal article" date="2021" name="Int. J. Syst. Evol. Microbiol.">
        <title>Steroidobacter gossypii sp. nov., isolated from soil of cotton cropping field.</title>
        <authorList>
            <person name="Huang R."/>
            <person name="Yang S."/>
            <person name="Zhen C."/>
            <person name="Liu W."/>
        </authorList>
    </citation>
    <scope>NUCLEOTIDE SEQUENCE [LARGE SCALE GENOMIC DNA]</scope>
    <source>
        <strain evidence="2 3">S1-65</strain>
    </source>
</reference>
<name>A0ABS1X2Q9_9GAMM</name>
<evidence type="ECO:0008006" key="4">
    <source>
        <dbReference type="Google" id="ProtNLM"/>
    </source>
</evidence>
<comment type="caution">
    <text evidence="2">The sequence shown here is derived from an EMBL/GenBank/DDBJ whole genome shotgun (WGS) entry which is preliminary data.</text>
</comment>